<accession>A0AAE9WAX1</accession>
<evidence type="ECO:0000313" key="2">
    <source>
        <dbReference type="Proteomes" id="UP001212411"/>
    </source>
</evidence>
<dbReference type="KEGG" id="som:SOMG_02463"/>
<organism evidence="1 2">
    <name type="scientific">Schizosaccharomyces osmophilus</name>
    <dbReference type="NCBI Taxonomy" id="2545709"/>
    <lineage>
        <taxon>Eukaryota</taxon>
        <taxon>Fungi</taxon>
        <taxon>Dikarya</taxon>
        <taxon>Ascomycota</taxon>
        <taxon>Taphrinomycotina</taxon>
        <taxon>Schizosaccharomycetes</taxon>
        <taxon>Schizosaccharomycetales</taxon>
        <taxon>Schizosaccharomycetaceae</taxon>
        <taxon>Schizosaccharomyces</taxon>
    </lineage>
</organism>
<protein>
    <submittedName>
        <fullName evidence="1">Alanine dehydrogenase/PNT, C-terminal domain</fullName>
    </submittedName>
</protein>
<dbReference type="GeneID" id="80875944"/>
<reference evidence="1 2" key="1">
    <citation type="journal article" date="2023" name="G3 (Bethesda)">
        <title>A high-quality reference genome for the fission yeast Schizosaccharomyces osmophilus.</title>
        <authorList>
            <person name="Jia G.S."/>
            <person name="Zhang W.C."/>
            <person name="Liang Y."/>
            <person name="Liu X.H."/>
            <person name="Rhind N."/>
            <person name="Pidoux A."/>
            <person name="Brysch-Herzberg M."/>
            <person name="Du L.L."/>
        </authorList>
    </citation>
    <scope>NUCLEOTIDE SEQUENCE [LARGE SCALE GENOMIC DNA]</scope>
    <source>
        <strain evidence="1 2">CBS 15793</strain>
    </source>
</reference>
<gene>
    <name evidence="1" type="ORF">SOMG_02463</name>
</gene>
<dbReference type="EMBL" id="CP115611">
    <property type="protein sequence ID" value="WBW72081.1"/>
    <property type="molecule type" value="Genomic_DNA"/>
</dbReference>
<keyword evidence="2" id="KW-1185">Reference proteome</keyword>
<dbReference type="RefSeq" id="XP_056036324.1">
    <property type="nucleotide sequence ID" value="XM_056181255.1"/>
</dbReference>
<name>A0AAE9WAX1_9SCHI</name>
<dbReference type="Proteomes" id="UP001212411">
    <property type="component" value="Chromosome 1"/>
</dbReference>
<dbReference type="Gene3D" id="3.40.50.720">
    <property type="entry name" value="NAD(P)-binding Rossmann-like Domain"/>
    <property type="match status" value="1"/>
</dbReference>
<dbReference type="AlphaFoldDB" id="A0AAE9WAX1"/>
<evidence type="ECO:0000313" key="1">
    <source>
        <dbReference type="EMBL" id="WBW72081.1"/>
    </source>
</evidence>
<proteinExistence type="predicted"/>
<sequence>MTLVRYDAHQVRLALRKNTNQYSCILVNGARGRCGSDFNNILRWDINETKKGGPFREITESDYLETASISMLNSKVLPR</sequence>